<dbReference type="EMBL" id="JADJZA010000001">
    <property type="protein sequence ID" value="MBK9295515.1"/>
    <property type="molecule type" value="Genomic_DNA"/>
</dbReference>
<dbReference type="AlphaFoldDB" id="A0A936TEI4"/>
<comment type="similarity">
    <text evidence="1">Belongs to the enoyl-CoA hydratase/isomerase family.</text>
</comment>
<dbReference type="InterPro" id="IPR014748">
    <property type="entry name" value="Enoyl-CoA_hydra_C"/>
</dbReference>
<dbReference type="PANTHER" id="PTHR43802">
    <property type="entry name" value="ENOYL-COA HYDRATASE"/>
    <property type="match status" value="1"/>
</dbReference>
<gene>
    <name evidence="2" type="ORF">IPN02_01290</name>
</gene>
<dbReference type="SUPFAM" id="SSF52096">
    <property type="entry name" value="ClpP/crotonase"/>
    <property type="match status" value="1"/>
</dbReference>
<evidence type="ECO:0000256" key="1">
    <source>
        <dbReference type="ARBA" id="ARBA00005254"/>
    </source>
</evidence>
<sequence>MSETTPTDRPLDEQVRFEIVDEVAWITIDRPEKGNALSPPCRNRIRDLINGLNGAHTARAIVLTASGEKLFCPGADLSHRVPSERPEGVPERVVGDARRMMLEGQYTLFPAILDSELPIIAAVNGTAAGMGAHLAFACDLVIAAEGTKFIEVFSRRGLVVDALGAYLLPRTIGLHKAKELVLFGDDLPVAEAERLGLVNKVVPRDQLAATASEWAGRLASGPTKALGLSKWLLNQSFDVDRNTMMSNESLAVELNTHSEDFAEGMASFRERRDPVWSGY</sequence>
<dbReference type="Gene3D" id="3.90.226.10">
    <property type="entry name" value="2-enoyl-CoA Hydratase, Chain A, domain 1"/>
    <property type="match status" value="1"/>
</dbReference>
<dbReference type="Proteomes" id="UP000727993">
    <property type="component" value="Unassembled WGS sequence"/>
</dbReference>
<dbReference type="PANTHER" id="PTHR43802:SF1">
    <property type="entry name" value="IP11341P-RELATED"/>
    <property type="match status" value="1"/>
</dbReference>
<dbReference type="InterPro" id="IPR001753">
    <property type="entry name" value="Enoyl-CoA_hydra/iso"/>
</dbReference>
<accession>A0A936TEI4</accession>
<dbReference type="GO" id="GO:0003824">
    <property type="term" value="F:catalytic activity"/>
    <property type="evidence" value="ECO:0007669"/>
    <property type="project" value="UniProtKB-ARBA"/>
</dbReference>
<dbReference type="CDD" id="cd06558">
    <property type="entry name" value="crotonase-like"/>
    <property type="match status" value="1"/>
</dbReference>
<evidence type="ECO:0000313" key="2">
    <source>
        <dbReference type="EMBL" id="MBK9295515.1"/>
    </source>
</evidence>
<dbReference type="Gene3D" id="1.10.12.10">
    <property type="entry name" value="Lyase 2-enoyl-coa Hydratase, Chain A, domain 2"/>
    <property type="match status" value="1"/>
</dbReference>
<comment type="caution">
    <text evidence="2">The sequence shown here is derived from an EMBL/GenBank/DDBJ whole genome shotgun (WGS) entry which is preliminary data.</text>
</comment>
<reference evidence="2 3" key="1">
    <citation type="submission" date="2020-10" db="EMBL/GenBank/DDBJ databases">
        <title>Connecting structure to function with the recovery of over 1000 high-quality activated sludge metagenome-assembled genomes encoding full-length rRNA genes using long-read sequencing.</title>
        <authorList>
            <person name="Singleton C.M."/>
            <person name="Petriglieri F."/>
            <person name="Kristensen J.M."/>
            <person name="Kirkegaard R.H."/>
            <person name="Michaelsen T.Y."/>
            <person name="Andersen M.H."/>
            <person name="Karst S.M."/>
            <person name="Dueholm M.S."/>
            <person name="Nielsen P.H."/>
            <person name="Albertsen M."/>
        </authorList>
    </citation>
    <scope>NUCLEOTIDE SEQUENCE [LARGE SCALE GENOMIC DNA]</scope>
    <source>
        <strain evidence="2">Lyne_18-Q3-R50-59_MAXAC.006</strain>
    </source>
</reference>
<proteinExistence type="inferred from homology"/>
<organism evidence="2 3">
    <name type="scientific">Candidatus Neomicrothrix subdominans</name>
    <dbReference type="NCBI Taxonomy" id="2954438"/>
    <lineage>
        <taxon>Bacteria</taxon>
        <taxon>Bacillati</taxon>
        <taxon>Actinomycetota</taxon>
        <taxon>Acidimicrobiia</taxon>
        <taxon>Acidimicrobiales</taxon>
        <taxon>Microthrixaceae</taxon>
        <taxon>Candidatus Neomicrothrix</taxon>
    </lineage>
</organism>
<evidence type="ECO:0000313" key="3">
    <source>
        <dbReference type="Proteomes" id="UP000727993"/>
    </source>
</evidence>
<dbReference type="Pfam" id="PF00378">
    <property type="entry name" value="ECH_1"/>
    <property type="match status" value="1"/>
</dbReference>
<name>A0A936TEI4_9ACTN</name>
<protein>
    <submittedName>
        <fullName evidence="2">Enoyl-CoA hydratase/isomerase family protein</fullName>
    </submittedName>
</protein>
<dbReference type="InterPro" id="IPR029045">
    <property type="entry name" value="ClpP/crotonase-like_dom_sf"/>
</dbReference>